<dbReference type="GO" id="GO:0004364">
    <property type="term" value="F:glutathione transferase activity"/>
    <property type="evidence" value="ECO:0007669"/>
    <property type="project" value="InterPro"/>
</dbReference>
<keyword evidence="6" id="KW-1185">Reference proteome</keyword>
<dbReference type="SUPFAM" id="SSF52833">
    <property type="entry name" value="Thioredoxin-like"/>
    <property type="match status" value="1"/>
</dbReference>
<dbReference type="SFLD" id="SFLDG01206">
    <property type="entry name" value="Xi.1"/>
    <property type="match status" value="1"/>
</dbReference>
<dbReference type="InterPro" id="IPR036249">
    <property type="entry name" value="Thioredoxin-like_sf"/>
</dbReference>
<dbReference type="InterPro" id="IPR047047">
    <property type="entry name" value="GST_Omega-like_C"/>
</dbReference>
<gene>
    <name evidence="5" type="ORF">G6011_07667</name>
</gene>
<dbReference type="InterPro" id="IPR040079">
    <property type="entry name" value="Glutathione_S-Trfase"/>
</dbReference>
<feature type="site" description="Lowers pKa of active site Cys" evidence="3">
    <location>
        <position position="319"/>
    </location>
</feature>
<feature type="binding site" evidence="2">
    <location>
        <position position="101"/>
    </location>
    <ligand>
        <name>glutathione</name>
        <dbReference type="ChEBI" id="CHEBI:57925"/>
    </ligand>
</feature>
<evidence type="ECO:0000259" key="4">
    <source>
        <dbReference type="PROSITE" id="PS50405"/>
    </source>
</evidence>
<dbReference type="PANTHER" id="PTHR32419">
    <property type="entry name" value="GLUTATHIONYL-HYDROQUINONE REDUCTASE"/>
    <property type="match status" value="1"/>
</dbReference>
<feature type="binding site" evidence="2">
    <location>
        <begin position="152"/>
        <end position="153"/>
    </location>
    <ligand>
        <name>glutathione</name>
        <dbReference type="ChEBI" id="CHEBI:57925"/>
    </ligand>
</feature>
<dbReference type="PIRSF" id="PIRSF015753">
    <property type="entry name" value="GST"/>
    <property type="match status" value="1"/>
</dbReference>
<dbReference type="PROSITE" id="PS50405">
    <property type="entry name" value="GST_CTER"/>
    <property type="match status" value="1"/>
</dbReference>
<evidence type="ECO:0000256" key="3">
    <source>
        <dbReference type="PIRSR" id="PIRSR015753-3"/>
    </source>
</evidence>
<comment type="caution">
    <text evidence="5">The sequence shown here is derived from an EMBL/GenBank/DDBJ whole genome shotgun (WGS) entry which is preliminary data.</text>
</comment>
<dbReference type="EC" id="1.8.5.7" evidence="5"/>
<keyword evidence="5" id="KW-0560">Oxidoreductase</keyword>
<proteinExistence type="predicted"/>
<dbReference type="AlphaFoldDB" id="A0AAD4F844"/>
<evidence type="ECO:0000256" key="1">
    <source>
        <dbReference type="PIRSR" id="PIRSR015753-1"/>
    </source>
</evidence>
<dbReference type="InterPro" id="IPR010987">
    <property type="entry name" value="Glutathione-S-Trfase_C-like"/>
</dbReference>
<evidence type="ECO:0000313" key="6">
    <source>
        <dbReference type="Proteomes" id="UP001199106"/>
    </source>
</evidence>
<dbReference type="InterPro" id="IPR036282">
    <property type="entry name" value="Glutathione-S-Trfase_C_sf"/>
</dbReference>
<evidence type="ECO:0000313" key="5">
    <source>
        <dbReference type="EMBL" id="KAG9185123.1"/>
    </source>
</evidence>
<dbReference type="Gene3D" id="3.40.30.10">
    <property type="entry name" value="Glutaredoxin"/>
    <property type="match status" value="1"/>
</dbReference>
<accession>A0AAD4F844</accession>
<dbReference type="Pfam" id="PF13410">
    <property type="entry name" value="GST_C_2"/>
    <property type="match status" value="1"/>
</dbReference>
<feature type="domain" description="GST C-terminal" evidence="4">
    <location>
        <begin position="184"/>
        <end position="318"/>
    </location>
</feature>
<dbReference type="InterPro" id="IPR004045">
    <property type="entry name" value="Glutathione_S-Trfase_N"/>
</dbReference>
<evidence type="ECO:0000256" key="2">
    <source>
        <dbReference type="PIRSR" id="PIRSR015753-2"/>
    </source>
</evidence>
<dbReference type="InterPro" id="IPR016639">
    <property type="entry name" value="GST_Omega/GSH"/>
</dbReference>
<protein>
    <submittedName>
        <fullName evidence="5">Glutathionyl-hydroquinone reductase</fullName>
        <ecNumber evidence="5">1.8.5.7</ecNumber>
    </submittedName>
</protein>
<dbReference type="GO" id="GO:0005737">
    <property type="term" value="C:cytoplasm"/>
    <property type="evidence" value="ECO:0007669"/>
    <property type="project" value="TreeGrafter"/>
</dbReference>
<dbReference type="GO" id="GO:0016491">
    <property type="term" value="F:oxidoreductase activity"/>
    <property type="evidence" value="ECO:0007669"/>
    <property type="project" value="UniProtKB-KW"/>
</dbReference>
<name>A0AAD4F844_9PLEO</name>
<feature type="active site" description="Proton donor/acceptor" evidence="1">
    <location>
        <position position="207"/>
    </location>
</feature>
<dbReference type="SUPFAM" id="SSF47616">
    <property type="entry name" value="GST C-terminal domain-like"/>
    <property type="match status" value="1"/>
</dbReference>
<sequence length="339" mass="39430">MAIDAKDCTRLALTANTSKGTSHDFAEKDSQFRRKPSAFHSFISSDPNSEFPAERDRYALYIHMGCPWAHRTNLVRSLKGLEEVVQLIVWDASLVQEKKGWGMSGKPGFEKEPLYGYTNSRQLYERASPDYEGRYLVPTLWDKKRETIVNNESSEIIRIFYTEFDALIPEHLRESSKGDKAILPDHLCKDIETMNEWVYDTINNGVYKTGFAQSQEAYEEHVYLVFESLDRLEERLGQSGHGPYLFGDHITEADIRLYPTLIRFDVAYFTIFKCNLKMIRYEYPRLHDWLRRLYWDESEATNYGSFKKTVDFQAYKEGYSNATKAKTVPVGPKPEIMPL</sequence>
<dbReference type="PANTHER" id="PTHR32419:SF25">
    <property type="entry name" value="GLUTATHIONE S-TRANSFERASE (EUROFUNG)"/>
    <property type="match status" value="1"/>
</dbReference>
<dbReference type="Gene3D" id="1.20.1050.10">
    <property type="match status" value="1"/>
</dbReference>
<dbReference type="Proteomes" id="UP001199106">
    <property type="component" value="Unassembled WGS sequence"/>
</dbReference>
<dbReference type="Pfam" id="PF13409">
    <property type="entry name" value="GST_N_2"/>
    <property type="match status" value="1"/>
</dbReference>
<reference evidence="5" key="1">
    <citation type="submission" date="2021-07" db="EMBL/GenBank/DDBJ databases">
        <title>Genome Resource of American Ginseng Black Spot Pathogen Alternaria panax.</title>
        <authorList>
            <person name="Qiu C."/>
            <person name="Wang W."/>
            <person name="Liu Z."/>
        </authorList>
    </citation>
    <scope>NUCLEOTIDE SEQUENCE</scope>
    <source>
        <strain evidence="5">BNCC115425</strain>
    </source>
</reference>
<dbReference type="CDD" id="cd03190">
    <property type="entry name" value="GST_C_Omega_like"/>
    <property type="match status" value="1"/>
</dbReference>
<organism evidence="5 6">
    <name type="scientific">Alternaria panax</name>
    <dbReference type="NCBI Taxonomy" id="48097"/>
    <lineage>
        <taxon>Eukaryota</taxon>
        <taxon>Fungi</taxon>
        <taxon>Dikarya</taxon>
        <taxon>Ascomycota</taxon>
        <taxon>Pezizomycotina</taxon>
        <taxon>Dothideomycetes</taxon>
        <taxon>Pleosporomycetidae</taxon>
        <taxon>Pleosporales</taxon>
        <taxon>Pleosporineae</taxon>
        <taxon>Pleosporaceae</taxon>
        <taxon>Alternaria</taxon>
        <taxon>Alternaria sect. Panax</taxon>
    </lineage>
</organism>
<dbReference type="SFLD" id="SFLDS00019">
    <property type="entry name" value="Glutathione_Transferase_(cytos"/>
    <property type="match status" value="1"/>
</dbReference>
<feature type="binding site" evidence="2">
    <location>
        <begin position="134"/>
        <end position="137"/>
    </location>
    <ligand>
        <name>glutathione</name>
        <dbReference type="ChEBI" id="CHEBI:57925"/>
    </ligand>
</feature>
<dbReference type="SFLD" id="SFLDG01148">
    <property type="entry name" value="Xi_(cytGST)"/>
    <property type="match status" value="1"/>
</dbReference>
<feature type="active site" description="Nucleophile" evidence="1">
    <location>
        <position position="66"/>
    </location>
</feature>
<feature type="site" description="Lowers pKa of active site Cys" evidence="3">
    <location>
        <position position="268"/>
    </location>
</feature>
<dbReference type="EMBL" id="JAANER010000011">
    <property type="protein sequence ID" value="KAG9185123.1"/>
    <property type="molecule type" value="Genomic_DNA"/>
</dbReference>